<dbReference type="Proteomes" id="UP001189429">
    <property type="component" value="Unassembled WGS sequence"/>
</dbReference>
<feature type="compositionally biased region" description="Gly residues" evidence="1">
    <location>
        <begin position="981"/>
        <end position="992"/>
    </location>
</feature>
<feature type="non-terminal residue" evidence="2">
    <location>
        <position position="1189"/>
    </location>
</feature>
<evidence type="ECO:0000256" key="1">
    <source>
        <dbReference type="SAM" id="MobiDB-lite"/>
    </source>
</evidence>
<feature type="region of interest" description="Disordered" evidence="1">
    <location>
        <begin position="1095"/>
        <end position="1120"/>
    </location>
</feature>
<name>A0ABN9VTS4_9DINO</name>
<feature type="region of interest" description="Disordered" evidence="1">
    <location>
        <begin position="1018"/>
        <end position="1073"/>
    </location>
</feature>
<feature type="compositionally biased region" description="Basic residues" evidence="1">
    <location>
        <begin position="1019"/>
        <end position="1028"/>
    </location>
</feature>
<proteinExistence type="predicted"/>
<feature type="region of interest" description="Disordered" evidence="1">
    <location>
        <begin position="972"/>
        <end position="992"/>
    </location>
</feature>
<evidence type="ECO:0000313" key="3">
    <source>
        <dbReference type="Proteomes" id="UP001189429"/>
    </source>
</evidence>
<dbReference type="EMBL" id="CAUYUJ010017681">
    <property type="protein sequence ID" value="CAK0876929.1"/>
    <property type="molecule type" value="Genomic_DNA"/>
</dbReference>
<gene>
    <name evidence="2" type="ORF">PCOR1329_LOCUS61119</name>
</gene>
<evidence type="ECO:0008006" key="4">
    <source>
        <dbReference type="Google" id="ProtNLM"/>
    </source>
</evidence>
<reference evidence="2" key="1">
    <citation type="submission" date="2023-10" db="EMBL/GenBank/DDBJ databases">
        <authorList>
            <person name="Chen Y."/>
            <person name="Shah S."/>
            <person name="Dougan E. K."/>
            <person name="Thang M."/>
            <person name="Chan C."/>
        </authorList>
    </citation>
    <scope>NUCLEOTIDE SEQUENCE [LARGE SCALE GENOMIC DNA]</scope>
</reference>
<evidence type="ECO:0000313" key="2">
    <source>
        <dbReference type="EMBL" id="CAK0876929.1"/>
    </source>
</evidence>
<protein>
    <recommendedName>
        <fullName evidence="4">RNA-directed DNA polymerase</fullName>
    </recommendedName>
</protein>
<feature type="compositionally biased region" description="Low complexity" evidence="1">
    <location>
        <begin position="1031"/>
        <end position="1040"/>
    </location>
</feature>
<keyword evidence="3" id="KW-1185">Reference proteome</keyword>
<feature type="compositionally biased region" description="Basic residues" evidence="1">
    <location>
        <begin position="1043"/>
        <end position="1063"/>
    </location>
</feature>
<accession>A0ABN9VTS4</accession>
<comment type="caution">
    <text evidence="2">The sequence shown here is derived from an EMBL/GenBank/DDBJ whole genome shotgun (WGS) entry which is preliminary data.</text>
</comment>
<organism evidence="2 3">
    <name type="scientific">Prorocentrum cordatum</name>
    <dbReference type="NCBI Taxonomy" id="2364126"/>
    <lineage>
        <taxon>Eukaryota</taxon>
        <taxon>Sar</taxon>
        <taxon>Alveolata</taxon>
        <taxon>Dinophyceae</taxon>
        <taxon>Prorocentrales</taxon>
        <taxon>Prorocentraceae</taxon>
        <taxon>Prorocentrum</taxon>
    </lineage>
</organism>
<sequence>MEPRGRETAAGQSALLCNRVIACTSDVLCMRRVPRSVTAVFSSCIDVCLGWLFPDEGRWRRTNKIVEPLWATFVSCRTLLWLASRRRSQHAWKAALLLSPRHRAALWREDRPRQWGAQELRAAVDDLLSLQLLAVRLPTVAHVAYGSPVDSLMGLYAWVGDPGYYVGIARACRKKQQNSTGVACRWLEHMTLLLRRHASGADKVRYKIMRRSHPQDVHFFVARAGAADRIRSMERCEILSRRPNGNGTSFHILYCEAVRQTFTIFGTRGPIDIYSPRHSALLLQWSGSKSGTIDWKLLEKKWHVDSGPVALASRLHGVTGQGRKMVAARRVNWELRARGLPPLEGTVVYAPWPAALPAMRSAMCVAIRLRDIERPPSELTWLLSHVRIVARAPPKFRAQWNAPAVSKRLCADDLLNVDSRSLAHAADGIGMRRIDRVWDVTVRCSHEDMLASLRSHVARACTRLCLSSSVHQQARSVACDRLATSRSFRLEQKRWHRSQSLYDQYTSDMHVRPDEALVPDDKFKKYMWLLPCIAYQWLILSFAISAPAWRLTCLDWASANDWCWSVLDELLTPSVKAFVCFHRYARVVPYMYGTVKSKCFRGGVRVCTRAGHSCLRKVVSFAAWPMRRRWRYIHRALETVMREYGGGDEVWSLREATQVMNARIQAARPTSVHRTCARCQRAKVASTAVVADAGQFFEAVRPRDAICAARTVLLRCQRATGKEAVTVLKNQRRVAFFGGAGGVHDGKKVCFSFTDLLLAFSACMFVTLCSLGDKVFHLSGLPIGGVLSKVAASFVLGLEENRWSLDVARRRSLGFAATNPAWDREVARGRYVDDLLWVSSVYCWACMCEAVHEMYSVPFEIARQSHVADWLDVQLDLASHAWRMAPKEVVLPPPWAASRGYARGLVLGRLHRWSEVGLVEAAWVEAAAHLMLRFRSAGWPMRVLRAEMAPLLGALLLACPVAVAAGKGGGGKGYASWGSSGSSGSGWGHGREWGSGQGYQSGLAHKVNELCEAVDKLTKDRKKKKKKRDPSSSTSSSSSSSEKKKKKKKGKKEKSGKKERKVPKSGVDEAERKELAEFRRQAEVQRIREEVLASAAFVPPTGGGGSQGGARRQAGAPLSPKTLRAVHAETRLMEPGGTIKQLVSKGADTWTAVQEELQAQALPDVKKLLGQIHPGGADAVPRTRHEAVK</sequence>